<dbReference type="Gene3D" id="3.30.160.160">
    <property type="entry name" value="YegP-like"/>
    <property type="match status" value="1"/>
</dbReference>
<proteinExistence type="predicted"/>
<evidence type="ECO:0000259" key="1">
    <source>
        <dbReference type="Pfam" id="PF07411"/>
    </source>
</evidence>
<dbReference type="AlphaFoldDB" id="X1L4Z0"/>
<comment type="caution">
    <text evidence="2">The sequence shown here is derived from an EMBL/GenBank/DDBJ whole genome shotgun (WGS) entry which is preliminary data.</text>
</comment>
<sequence>MAEPKFEVYKDAKGEYRFRLIAPNGETIATGEGYVAKAGCMNGIESIKENAPKAKIVDLT</sequence>
<dbReference type="InterPro" id="IPR010879">
    <property type="entry name" value="DUF1508"/>
</dbReference>
<accession>X1L4Z0</accession>
<protein>
    <recommendedName>
        <fullName evidence="1">DUF1508 domain-containing protein</fullName>
    </recommendedName>
</protein>
<dbReference type="Pfam" id="PF07411">
    <property type="entry name" value="DUF1508"/>
    <property type="match status" value="1"/>
</dbReference>
<feature type="domain" description="DUF1508" evidence="1">
    <location>
        <begin position="11"/>
        <end position="58"/>
    </location>
</feature>
<gene>
    <name evidence="2" type="ORF">S06H3_07235</name>
</gene>
<dbReference type="InterPro" id="IPR036913">
    <property type="entry name" value="YegP-like_sf"/>
</dbReference>
<dbReference type="PANTHER" id="PTHR40606">
    <property type="match status" value="1"/>
</dbReference>
<dbReference type="InterPro" id="IPR051141">
    <property type="entry name" value="UPF0339_domain"/>
</dbReference>
<organism evidence="2">
    <name type="scientific">marine sediment metagenome</name>
    <dbReference type="NCBI Taxonomy" id="412755"/>
    <lineage>
        <taxon>unclassified sequences</taxon>
        <taxon>metagenomes</taxon>
        <taxon>ecological metagenomes</taxon>
    </lineage>
</organism>
<dbReference type="PANTHER" id="PTHR40606:SF1">
    <property type="entry name" value="UPF0339 PROTEIN YEGP"/>
    <property type="match status" value="1"/>
</dbReference>
<name>X1L4Z0_9ZZZZ</name>
<dbReference type="EMBL" id="BARV01002910">
    <property type="protein sequence ID" value="GAH97479.1"/>
    <property type="molecule type" value="Genomic_DNA"/>
</dbReference>
<evidence type="ECO:0000313" key="2">
    <source>
        <dbReference type="EMBL" id="GAH97479.1"/>
    </source>
</evidence>
<reference evidence="2" key="1">
    <citation type="journal article" date="2014" name="Front. Microbiol.">
        <title>High frequency of phylogenetically diverse reductive dehalogenase-homologous genes in deep subseafloor sedimentary metagenomes.</title>
        <authorList>
            <person name="Kawai M."/>
            <person name="Futagami T."/>
            <person name="Toyoda A."/>
            <person name="Takaki Y."/>
            <person name="Nishi S."/>
            <person name="Hori S."/>
            <person name="Arai W."/>
            <person name="Tsubouchi T."/>
            <person name="Morono Y."/>
            <person name="Uchiyama I."/>
            <person name="Ito T."/>
            <person name="Fujiyama A."/>
            <person name="Inagaki F."/>
            <person name="Takami H."/>
        </authorList>
    </citation>
    <scope>NUCLEOTIDE SEQUENCE</scope>
    <source>
        <strain evidence="2">Expedition CK06-06</strain>
    </source>
</reference>
<dbReference type="SUPFAM" id="SSF160113">
    <property type="entry name" value="YegP-like"/>
    <property type="match status" value="1"/>
</dbReference>